<dbReference type="InterPro" id="IPR003115">
    <property type="entry name" value="ParB_N"/>
</dbReference>
<dbReference type="Gene3D" id="3.90.1530.10">
    <property type="entry name" value="Conserved hypothetical protein from pyrococcus furiosus pfu- 392566-001, ParB domain"/>
    <property type="match status" value="1"/>
</dbReference>
<evidence type="ECO:0000259" key="1">
    <source>
        <dbReference type="SMART" id="SM00470"/>
    </source>
</evidence>
<dbReference type="Proteomes" id="UP000713222">
    <property type="component" value="Unassembled WGS sequence"/>
</dbReference>
<dbReference type="Pfam" id="PF02195">
    <property type="entry name" value="ParB_N"/>
    <property type="match status" value="1"/>
</dbReference>
<dbReference type="SMART" id="SM00470">
    <property type="entry name" value="ParB"/>
    <property type="match status" value="1"/>
</dbReference>
<gene>
    <name evidence="2" type="ORF">EBV32_05440</name>
</gene>
<proteinExistence type="predicted"/>
<dbReference type="AlphaFoldDB" id="A0A964V5L3"/>
<evidence type="ECO:0000313" key="3">
    <source>
        <dbReference type="Proteomes" id="UP000713222"/>
    </source>
</evidence>
<evidence type="ECO:0000313" key="2">
    <source>
        <dbReference type="EMBL" id="NBN88509.1"/>
    </source>
</evidence>
<comment type="caution">
    <text evidence="2">The sequence shown here is derived from an EMBL/GenBank/DDBJ whole genome shotgun (WGS) entry which is preliminary data.</text>
</comment>
<feature type="domain" description="ParB-like N-terminal" evidence="1">
    <location>
        <begin position="2"/>
        <end position="91"/>
    </location>
</feature>
<name>A0A964V5L3_9PROT</name>
<dbReference type="EMBL" id="RGET01000149">
    <property type="protein sequence ID" value="NBN88509.1"/>
    <property type="molecule type" value="Genomic_DNA"/>
</dbReference>
<sequence length="177" mass="20697">MEKVKLSEIKPNPKNPRLIKDEKFKKLVKSIKDFPQMLELRPIVVDENNIILGGNMRYKALKEAGYKEVTIVRANELTEEQKNEFLIKDNVGFGEWDWDSLANEWDVEKLDDWGLDIPSFNNVDYSEKNEEIDIDSLDETMTIKLNFTETEYWTVKQQLSEIAATPEQAIWKLLGNE</sequence>
<accession>A0A964V5L3</accession>
<organism evidence="2 3">
    <name type="scientific">Candidatus Fonsibacter lacus</name>
    <dbReference type="NCBI Taxonomy" id="2576439"/>
    <lineage>
        <taxon>Bacteria</taxon>
        <taxon>Pseudomonadati</taxon>
        <taxon>Pseudomonadota</taxon>
        <taxon>Alphaproteobacteria</taxon>
        <taxon>Candidatus Pelagibacterales</taxon>
        <taxon>Candidatus Pelagibacterales incertae sedis</taxon>
        <taxon>Candidatus Fonsibacter</taxon>
    </lineage>
</organism>
<protein>
    <recommendedName>
        <fullName evidence="1">ParB-like N-terminal domain-containing protein</fullName>
    </recommendedName>
</protein>
<reference evidence="2" key="1">
    <citation type="submission" date="2018-10" db="EMBL/GenBank/DDBJ databases">
        <title>Iterative Subtractive Binning of Freshwater Chronoseries Metagenomes Recovers Nearly Complete Genomes from over Four Hundred Novel Species.</title>
        <authorList>
            <person name="Rodriguez-R L.M."/>
            <person name="Tsementzi D."/>
            <person name="Luo C."/>
            <person name="Konstantinidis K.T."/>
        </authorList>
    </citation>
    <scope>NUCLEOTIDE SEQUENCE</scope>
    <source>
        <strain evidence="2">WB7_6_001</strain>
    </source>
</reference>
<dbReference type="InterPro" id="IPR036086">
    <property type="entry name" value="ParB/Sulfiredoxin_sf"/>
</dbReference>
<dbReference type="SUPFAM" id="SSF110849">
    <property type="entry name" value="ParB/Sulfiredoxin"/>
    <property type="match status" value="1"/>
</dbReference>